<dbReference type="AlphaFoldDB" id="A0AA50DNP5"/>
<dbReference type="RefSeq" id="WP_306213449.1">
    <property type="nucleotide sequence ID" value="NZ_CP132354.1"/>
</dbReference>
<reference evidence="2 3" key="1">
    <citation type="submission" date="2023-07" db="EMBL/GenBank/DDBJ databases">
        <title>Pathogenic bacteria of pear tree diseases.</title>
        <authorList>
            <person name="Zhang Z."/>
            <person name="He L."/>
            <person name="Huang R."/>
        </authorList>
    </citation>
    <scope>NUCLEOTIDE SEQUENCE [LARGE SCALE GENOMIC DNA]</scope>
    <source>
        <strain evidence="2 3">DE2</strain>
        <plasmid evidence="2 3">unnamed1</plasmid>
    </source>
</reference>
<feature type="chain" id="PRO_5041391238" description="DUF1311 domain-containing protein" evidence="1">
    <location>
        <begin position="21"/>
        <end position="126"/>
    </location>
</feature>
<keyword evidence="2" id="KW-0614">Plasmid</keyword>
<evidence type="ECO:0000256" key="1">
    <source>
        <dbReference type="SAM" id="SignalP"/>
    </source>
</evidence>
<protein>
    <recommendedName>
        <fullName evidence="4">DUF1311 domain-containing protein</fullName>
    </recommendedName>
</protein>
<name>A0AA50DNP5_9GAMM</name>
<organism evidence="2 3">
    <name type="scientific">Erwinia pyri</name>
    <dbReference type="NCBI Taxonomy" id="3062598"/>
    <lineage>
        <taxon>Bacteria</taxon>
        <taxon>Pseudomonadati</taxon>
        <taxon>Pseudomonadota</taxon>
        <taxon>Gammaproteobacteria</taxon>
        <taxon>Enterobacterales</taxon>
        <taxon>Erwiniaceae</taxon>
        <taxon>Erwinia</taxon>
    </lineage>
</organism>
<evidence type="ECO:0000313" key="3">
    <source>
        <dbReference type="Proteomes" id="UP001228139"/>
    </source>
</evidence>
<sequence>MTYSKTLLTLLLATVLPAAAAETGNSQVLPLHGVTRLADTAPRLPDAIAWCNGQLKTLKADARLSIQQRYDLRDCLYARYVSEQRKKDEDVMVRSLWGSVTRLDADASDSELISAWRYPKAERTAP</sequence>
<gene>
    <name evidence="2" type="ORF">Q3V30_22145</name>
</gene>
<evidence type="ECO:0000313" key="2">
    <source>
        <dbReference type="EMBL" id="WLS81160.1"/>
    </source>
</evidence>
<geneLocation type="plasmid" evidence="2 3">
    <name>unnamed1</name>
</geneLocation>
<dbReference type="EMBL" id="CP132354">
    <property type="protein sequence ID" value="WLS81160.1"/>
    <property type="molecule type" value="Genomic_DNA"/>
</dbReference>
<dbReference type="KEGG" id="epi:Q3V30_22145"/>
<evidence type="ECO:0008006" key="4">
    <source>
        <dbReference type="Google" id="ProtNLM"/>
    </source>
</evidence>
<accession>A0AA50DNP5</accession>
<keyword evidence="3" id="KW-1185">Reference proteome</keyword>
<feature type="signal peptide" evidence="1">
    <location>
        <begin position="1"/>
        <end position="20"/>
    </location>
</feature>
<proteinExistence type="predicted"/>
<keyword evidence="1" id="KW-0732">Signal</keyword>
<dbReference type="Proteomes" id="UP001228139">
    <property type="component" value="Plasmid unnamed1"/>
</dbReference>